<protein>
    <submittedName>
        <fullName evidence="12">Amino acid ABC transporter permease</fullName>
    </submittedName>
</protein>
<comment type="caution">
    <text evidence="12">The sequence shown here is derived from an EMBL/GenBank/DDBJ whole genome shotgun (WGS) entry which is preliminary data.</text>
</comment>
<keyword evidence="9 10" id="KW-0472">Membrane</keyword>
<accession>A0A848EDX1</accession>
<evidence type="ECO:0000313" key="12">
    <source>
        <dbReference type="EMBL" id="NMJ41535.1"/>
    </source>
</evidence>
<reference evidence="12 13" key="1">
    <citation type="submission" date="2020-03" db="EMBL/GenBank/DDBJ databases">
        <authorList>
            <person name="Sun Q."/>
        </authorList>
    </citation>
    <scope>NUCLEOTIDE SEQUENCE [LARGE SCALE GENOMIC DNA]</scope>
    <source>
        <strain evidence="12 13">JC162</strain>
    </source>
</reference>
<dbReference type="AlphaFoldDB" id="A0A848EDX1"/>
<dbReference type="GO" id="GO:0022857">
    <property type="term" value="F:transmembrane transporter activity"/>
    <property type="evidence" value="ECO:0007669"/>
    <property type="project" value="InterPro"/>
</dbReference>
<gene>
    <name evidence="12" type="ORF">GWK16_09805</name>
</gene>
<dbReference type="GO" id="GO:0043190">
    <property type="term" value="C:ATP-binding cassette (ABC) transporter complex"/>
    <property type="evidence" value="ECO:0007669"/>
    <property type="project" value="InterPro"/>
</dbReference>
<evidence type="ECO:0000256" key="8">
    <source>
        <dbReference type="ARBA" id="ARBA00022989"/>
    </source>
</evidence>
<feature type="transmembrane region" description="Helical" evidence="10">
    <location>
        <begin position="192"/>
        <end position="213"/>
    </location>
</feature>
<evidence type="ECO:0000313" key="13">
    <source>
        <dbReference type="Proteomes" id="UP000548582"/>
    </source>
</evidence>
<comment type="function">
    <text evidence="1">Part of the binding-protein-dependent transport system for glutamine; probably responsible for the translocation of the substrate across the membrane.</text>
</comment>
<dbReference type="PROSITE" id="PS50928">
    <property type="entry name" value="ABC_TM1"/>
    <property type="match status" value="1"/>
</dbReference>
<feature type="transmembrane region" description="Helical" evidence="10">
    <location>
        <begin position="27"/>
        <end position="45"/>
    </location>
</feature>
<name>A0A848EDX1_9PROT</name>
<dbReference type="PANTHER" id="PTHR30614:SF20">
    <property type="entry name" value="GLUTAMINE TRANSPORT SYSTEM PERMEASE PROTEIN GLNP"/>
    <property type="match status" value="1"/>
</dbReference>
<evidence type="ECO:0000256" key="7">
    <source>
        <dbReference type="ARBA" id="ARBA00022970"/>
    </source>
</evidence>
<dbReference type="InterPro" id="IPR035906">
    <property type="entry name" value="MetI-like_sf"/>
</dbReference>
<feature type="domain" description="ABC transmembrane type-1" evidence="11">
    <location>
        <begin position="21"/>
        <end position="210"/>
    </location>
</feature>
<dbReference type="CDD" id="cd06261">
    <property type="entry name" value="TM_PBP2"/>
    <property type="match status" value="1"/>
</dbReference>
<comment type="similarity">
    <text evidence="3">Belongs to the binding-protein-dependent transport system permease family. HisMQ subfamily.</text>
</comment>
<dbReference type="InterPro" id="IPR010065">
    <property type="entry name" value="AA_ABC_transptr_permease_3TM"/>
</dbReference>
<evidence type="ECO:0000256" key="6">
    <source>
        <dbReference type="ARBA" id="ARBA00022692"/>
    </source>
</evidence>
<dbReference type="EMBL" id="JABBKX010000002">
    <property type="protein sequence ID" value="NMJ41535.1"/>
    <property type="molecule type" value="Genomic_DNA"/>
</dbReference>
<dbReference type="Gene3D" id="1.10.3720.10">
    <property type="entry name" value="MetI-like"/>
    <property type="match status" value="1"/>
</dbReference>
<evidence type="ECO:0000256" key="4">
    <source>
        <dbReference type="ARBA" id="ARBA00022448"/>
    </source>
</evidence>
<keyword evidence="4 10" id="KW-0813">Transport</keyword>
<dbReference type="NCBIfam" id="TIGR01726">
    <property type="entry name" value="HEQRo_perm_3TM"/>
    <property type="match status" value="1"/>
</dbReference>
<evidence type="ECO:0000256" key="1">
    <source>
        <dbReference type="ARBA" id="ARBA00003159"/>
    </source>
</evidence>
<comment type="subcellular location">
    <subcellularLocation>
        <location evidence="2">Cell inner membrane</location>
        <topology evidence="2">Multi-pass membrane protein</topology>
    </subcellularLocation>
    <subcellularLocation>
        <location evidence="10">Cell membrane</location>
        <topology evidence="10">Multi-pass membrane protein</topology>
    </subcellularLocation>
</comment>
<dbReference type="PANTHER" id="PTHR30614">
    <property type="entry name" value="MEMBRANE COMPONENT OF AMINO ACID ABC TRANSPORTER"/>
    <property type="match status" value="1"/>
</dbReference>
<keyword evidence="6 10" id="KW-0812">Transmembrane</keyword>
<feature type="transmembrane region" description="Helical" evidence="10">
    <location>
        <begin position="75"/>
        <end position="101"/>
    </location>
</feature>
<sequence>MAYEWDFAFLWVLWPHLLVGLAGTAKLWAVALICGLGIGLVVGIFRTAPSRILRSIGTVYVEAIRNTPGLIQLIWFYYAIPMVTGWQASAWLAAVVSLSIYTGAYSAEIYRAGIASIERGQWEAARAIGFGFGAQMRYIVLPQALMRMIPAFGNRAIELAKATTLASTIAFGELLYTAKVIAEDQMRPLETYTAVTVIFTVILLPVSYGCVWFERRLARRGGVHRD</sequence>
<dbReference type="InterPro" id="IPR043429">
    <property type="entry name" value="ArtM/GltK/GlnP/TcyL/YhdX-like"/>
</dbReference>
<evidence type="ECO:0000256" key="5">
    <source>
        <dbReference type="ARBA" id="ARBA00022475"/>
    </source>
</evidence>
<keyword evidence="5" id="KW-1003">Cell membrane</keyword>
<dbReference type="Proteomes" id="UP000548582">
    <property type="component" value="Unassembled WGS sequence"/>
</dbReference>
<dbReference type="InterPro" id="IPR000515">
    <property type="entry name" value="MetI-like"/>
</dbReference>
<dbReference type="GO" id="GO:0006865">
    <property type="term" value="P:amino acid transport"/>
    <property type="evidence" value="ECO:0007669"/>
    <property type="project" value="UniProtKB-KW"/>
</dbReference>
<organism evidence="12 13">
    <name type="scientific">Neoroseomonas marina</name>
    <dbReference type="NCBI Taxonomy" id="1232220"/>
    <lineage>
        <taxon>Bacteria</taxon>
        <taxon>Pseudomonadati</taxon>
        <taxon>Pseudomonadota</taxon>
        <taxon>Alphaproteobacteria</taxon>
        <taxon>Acetobacterales</taxon>
        <taxon>Acetobacteraceae</taxon>
        <taxon>Neoroseomonas</taxon>
    </lineage>
</organism>
<proteinExistence type="inferred from homology"/>
<keyword evidence="7" id="KW-0029">Amino-acid transport</keyword>
<evidence type="ECO:0000256" key="10">
    <source>
        <dbReference type="RuleBase" id="RU363032"/>
    </source>
</evidence>
<evidence type="ECO:0000256" key="3">
    <source>
        <dbReference type="ARBA" id="ARBA00010072"/>
    </source>
</evidence>
<keyword evidence="13" id="KW-1185">Reference proteome</keyword>
<evidence type="ECO:0000259" key="11">
    <source>
        <dbReference type="PROSITE" id="PS50928"/>
    </source>
</evidence>
<evidence type="ECO:0000256" key="2">
    <source>
        <dbReference type="ARBA" id="ARBA00004429"/>
    </source>
</evidence>
<evidence type="ECO:0000256" key="9">
    <source>
        <dbReference type="ARBA" id="ARBA00023136"/>
    </source>
</evidence>
<dbReference type="SUPFAM" id="SSF161098">
    <property type="entry name" value="MetI-like"/>
    <property type="match status" value="1"/>
</dbReference>
<dbReference type="Pfam" id="PF00528">
    <property type="entry name" value="BPD_transp_1"/>
    <property type="match status" value="1"/>
</dbReference>
<keyword evidence="8 10" id="KW-1133">Transmembrane helix</keyword>
<dbReference type="RefSeq" id="WP_170053722.1">
    <property type="nucleotide sequence ID" value="NZ_JABBKX010000002.1"/>
</dbReference>